<proteinExistence type="predicted"/>
<keyword evidence="1" id="KW-0472">Membrane</keyword>
<keyword evidence="1" id="KW-1133">Transmembrane helix</keyword>
<name>A0A285URB7_9BACL</name>
<evidence type="ECO:0000313" key="3">
    <source>
        <dbReference type="Proteomes" id="UP000219252"/>
    </source>
</evidence>
<reference evidence="3" key="1">
    <citation type="submission" date="2017-08" db="EMBL/GenBank/DDBJ databases">
        <authorList>
            <person name="Varghese N."/>
            <person name="Submissions S."/>
        </authorList>
    </citation>
    <scope>NUCLEOTIDE SEQUENCE [LARGE SCALE GENOMIC DNA]</scope>
    <source>
        <strain evidence="3">JC23</strain>
    </source>
</reference>
<evidence type="ECO:0000256" key="1">
    <source>
        <dbReference type="SAM" id="Phobius"/>
    </source>
</evidence>
<feature type="transmembrane region" description="Helical" evidence="1">
    <location>
        <begin position="6"/>
        <end position="23"/>
    </location>
</feature>
<evidence type="ECO:0000313" key="2">
    <source>
        <dbReference type="EMBL" id="SOC43206.1"/>
    </source>
</evidence>
<keyword evidence="3" id="KW-1185">Reference proteome</keyword>
<dbReference type="AlphaFoldDB" id="A0A285URB7"/>
<dbReference type="RefSeq" id="WP_097150684.1">
    <property type="nucleotide sequence ID" value="NZ_OBQC01000015.1"/>
</dbReference>
<dbReference type="OrthoDB" id="2869073at2"/>
<accession>A0A285URB7</accession>
<dbReference type="Proteomes" id="UP000219252">
    <property type="component" value="Unassembled WGS sequence"/>
</dbReference>
<dbReference type="EMBL" id="OBQC01000015">
    <property type="protein sequence ID" value="SOC43206.1"/>
    <property type="molecule type" value="Genomic_DNA"/>
</dbReference>
<gene>
    <name evidence="2" type="ORF">SAMN05877842_1156</name>
</gene>
<sequence>MKRWKLIPVLIFVISISVIWGVFEKLQSYDEPQEAIFAIEEDLVLIPGYKLNNKALFFFIKDGNSLGSTYVNEGFFGWKTDMLAWSSMAIDRDYERLSGYKGHGDYLIYGLIRHGHEREIRVGESEARILDLAMLPPNEVEKNQLEGLYLWYFESETPISGVEIKLLDKYTGEELDSLQVE</sequence>
<keyword evidence="1" id="KW-0812">Transmembrane</keyword>
<protein>
    <submittedName>
        <fullName evidence="2">Uncharacterized protein</fullName>
    </submittedName>
</protein>
<organism evidence="2 3">
    <name type="scientific">Ureibacillus acetophenoni</name>
    <dbReference type="NCBI Taxonomy" id="614649"/>
    <lineage>
        <taxon>Bacteria</taxon>
        <taxon>Bacillati</taxon>
        <taxon>Bacillota</taxon>
        <taxon>Bacilli</taxon>
        <taxon>Bacillales</taxon>
        <taxon>Caryophanaceae</taxon>
        <taxon>Ureibacillus</taxon>
    </lineage>
</organism>